<evidence type="ECO:0000313" key="10">
    <source>
        <dbReference type="EMBL" id="KRL27012.1"/>
    </source>
</evidence>
<dbReference type="PATRIC" id="fig|1423746.3.peg.767"/>
<dbReference type="PANTHER" id="PTHR30614:SF0">
    <property type="entry name" value="L-CYSTINE TRANSPORT SYSTEM PERMEASE PROTEIN TCYL"/>
    <property type="match status" value="1"/>
</dbReference>
<dbReference type="RefSeq" id="WP_057750420.1">
    <property type="nucleotide sequence ID" value="NZ_AZER01000016.1"/>
</dbReference>
<dbReference type="EMBL" id="AZER01000016">
    <property type="protein sequence ID" value="KRL27012.1"/>
    <property type="molecule type" value="Genomic_DNA"/>
</dbReference>
<feature type="transmembrane region" description="Helical" evidence="8">
    <location>
        <begin position="200"/>
        <end position="218"/>
    </location>
</feature>
<dbReference type="InterPro" id="IPR000515">
    <property type="entry name" value="MetI-like"/>
</dbReference>
<dbReference type="GO" id="GO:0006865">
    <property type="term" value="P:amino acid transport"/>
    <property type="evidence" value="ECO:0007669"/>
    <property type="project" value="UniProtKB-KW"/>
</dbReference>
<dbReference type="SUPFAM" id="SSF161098">
    <property type="entry name" value="MetI-like"/>
    <property type="match status" value="1"/>
</dbReference>
<evidence type="ECO:0000256" key="8">
    <source>
        <dbReference type="RuleBase" id="RU363032"/>
    </source>
</evidence>
<dbReference type="Pfam" id="PF00528">
    <property type="entry name" value="BPD_transp_1"/>
    <property type="match status" value="1"/>
</dbReference>
<keyword evidence="3" id="KW-1003">Cell membrane</keyword>
<dbReference type="InterPro" id="IPR010065">
    <property type="entry name" value="AA_ABC_transptr_permease_3TM"/>
</dbReference>
<comment type="caution">
    <text evidence="10">The sequence shown here is derived from an EMBL/GenBank/DDBJ whole genome shotgun (WGS) entry which is preliminary data.</text>
</comment>
<evidence type="ECO:0000256" key="2">
    <source>
        <dbReference type="ARBA" id="ARBA00022448"/>
    </source>
</evidence>
<evidence type="ECO:0000256" key="5">
    <source>
        <dbReference type="ARBA" id="ARBA00022970"/>
    </source>
</evidence>
<dbReference type="GO" id="GO:0022857">
    <property type="term" value="F:transmembrane transporter activity"/>
    <property type="evidence" value="ECO:0007669"/>
    <property type="project" value="InterPro"/>
</dbReference>
<dbReference type="NCBIfam" id="TIGR01726">
    <property type="entry name" value="HEQRo_perm_3TM"/>
    <property type="match status" value="1"/>
</dbReference>
<feature type="transmembrane region" description="Helical" evidence="8">
    <location>
        <begin position="173"/>
        <end position="194"/>
    </location>
</feature>
<dbReference type="PROSITE" id="PS50928">
    <property type="entry name" value="ABC_TM1"/>
    <property type="match status" value="1"/>
</dbReference>
<evidence type="ECO:0000256" key="6">
    <source>
        <dbReference type="ARBA" id="ARBA00022989"/>
    </source>
</evidence>
<evidence type="ECO:0000256" key="4">
    <source>
        <dbReference type="ARBA" id="ARBA00022692"/>
    </source>
</evidence>
<dbReference type="PANTHER" id="PTHR30614">
    <property type="entry name" value="MEMBRANE COMPONENT OF AMINO ACID ABC TRANSPORTER"/>
    <property type="match status" value="1"/>
</dbReference>
<comment type="similarity">
    <text evidence="8">Belongs to the binding-protein-dependent transport system permease family.</text>
</comment>
<dbReference type="CDD" id="cd06261">
    <property type="entry name" value="TM_PBP2"/>
    <property type="match status" value="1"/>
</dbReference>
<proteinExistence type="inferred from homology"/>
<gene>
    <name evidence="10" type="ORF">FD27_GL000759</name>
</gene>
<feature type="domain" description="ABC transmembrane type-1" evidence="9">
    <location>
        <begin position="18"/>
        <end position="218"/>
    </location>
</feature>
<dbReference type="InterPro" id="IPR035906">
    <property type="entry name" value="MetI-like_sf"/>
</dbReference>
<feature type="transmembrane region" description="Helical" evidence="8">
    <location>
        <begin position="53"/>
        <end position="75"/>
    </location>
</feature>
<keyword evidence="5" id="KW-0029">Amino-acid transport</keyword>
<evidence type="ECO:0000256" key="1">
    <source>
        <dbReference type="ARBA" id="ARBA00004651"/>
    </source>
</evidence>
<dbReference type="AlphaFoldDB" id="A0A0R1P8Q7"/>
<evidence type="ECO:0000259" key="9">
    <source>
        <dbReference type="PROSITE" id="PS50928"/>
    </source>
</evidence>
<feature type="transmembrane region" description="Helical" evidence="8">
    <location>
        <begin position="95"/>
        <end position="114"/>
    </location>
</feature>
<dbReference type="GO" id="GO:0043190">
    <property type="term" value="C:ATP-binding cassette (ABC) transporter complex"/>
    <property type="evidence" value="ECO:0007669"/>
    <property type="project" value="InterPro"/>
</dbReference>
<keyword evidence="6 8" id="KW-1133">Transmembrane helix</keyword>
<evidence type="ECO:0000256" key="3">
    <source>
        <dbReference type="ARBA" id="ARBA00022475"/>
    </source>
</evidence>
<evidence type="ECO:0000256" key="7">
    <source>
        <dbReference type="ARBA" id="ARBA00023136"/>
    </source>
</evidence>
<protein>
    <submittedName>
        <fullName evidence="10">Amino acid ABC superfamily ATP binding cassette transporter, membrane protein</fullName>
    </submittedName>
</protein>
<dbReference type="Gene3D" id="1.10.3720.10">
    <property type="entry name" value="MetI-like"/>
    <property type="match status" value="1"/>
</dbReference>
<feature type="transmembrane region" description="Helical" evidence="8">
    <location>
        <begin position="20"/>
        <end position="41"/>
    </location>
</feature>
<evidence type="ECO:0000313" key="11">
    <source>
        <dbReference type="Proteomes" id="UP000051445"/>
    </source>
</evidence>
<dbReference type="STRING" id="1423746.FD27_GL000759"/>
<keyword evidence="11" id="KW-1185">Reference proteome</keyword>
<comment type="subcellular location">
    <subcellularLocation>
        <location evidence="1 8">Cell membrane</location>
        <topology evidence="1 8">Multi-pass membrane protein</topology>
    </subcellularLocation>
</comment>
<name>A0A0R1P8Q7_9LACO</name>
<dbReference type="OrthoDB" id="9805999at2"/>
<sequence length="233" mass="25690">MFDINFARDSFSQILAATPLTLLITFGATIIGLLLAILVVIAREKKIPGLSQVLAVLVSFIRGTPILVQLYVVYYGLPQLLVLMKGWGWNTNPDGLPAIVIAFSAYGLNAMANLSESIRAAYHAVDPGQYEAALTVGMSPVKGITQIVIPQLTVNLIPNFTNIFLDLIKDTALVYNIGLVEIMGQANIISSIGFKYLETYTDALVIYIILCWIFARILRLIEARLRQRYVIAQ</sequence>
<keyword evidence="2 8" id="KW-0813">Transport</keyword>
<reference evidence="10 11" key="1">
    <citation type="journal article" date="2015" name="Genome Announc.">
        <title>Expanding the biotechnology potential of lactobacilli through comparative genomics of 213 strains and associated genera.</title>
        <authorList>
            <person name="Sun Z."/>
            <person name="Harris H.M."/>
            <person name="McCann A."/>
            <person name="Guo C."/>
            <person name="Argimon S."/>
            <person name="Zhang W."/>
            <person name="Yang X."/>
            <person name="Jeffery I.B."/>
            <person name="Cooney J.C."/>
            <person name="Kagawa T.F."/>
            <person name="Liu W."/>
            <person name="Song Y."/>
            <person name="Salvetti E."/>
            <person name="Wrobel A."/>
            <person name="Rasinkangas P."/>
            <person name="Parkhill J."/>
            <person name="Rea M.C."/>
            <person name="O'Sullivan O."/>
            <person name="Ritari J."/>
            <person name="Douillard F.P."/>
            <person name="Paul Ross R."/>
            <person name="Yang R."/>
            <person name="Briner A.E."/>
            <person name="Felis G.E."/>
            <person name="de Vos W.M."/>
            <person name="Barrangou R."/>
            <person name="Klaenhammer T.R."/>
            <person name="Caufield P.W."/>
            <person name="Cui Y."/>
            <person name="Zhang H."/>
            <person name="O'Toole P.W."/>
        </authorList>
    </citation>
    <scope>NUCLEOTIDE SEQUENCE [LARGE SCALE GENOMIC DNA]</scope>
    <source>
        <strain evidence="10 11">DSM 13145</strain>
    </source>
</reference>
<dbReference type="Proteomes" id="UP000051445">
    <property type="component" value="Unassembled WGS sequence"/>
</dbReference>
<organism evidence="10 11">
    <name type="scientific">Limosilactobacillus frumenti DSM 13145</name>
    <dbReference type="NCBI Taxonomy" id="1423746"/>
    <lineage>
        <taxon>Bacteria</taxon>
        <taxon>Bacillati</taxon>
        <taxon>Bacillota</taxon>
        <taxon>Bacilli</taxon>
        <taxon>Lactobacillales</taxon>
        <taxon>Lactobacillaceae</taxon>
        <taxon>Limosilactobacillus</taxon>
    </lineage>
</organism>
<accession>A0A0R1P8Q7</accession>
<keyword evidence="7 8" id="KW-0472">Membrane</keyword>
<dbReference type="InterPro" id="IPR043429">
    <property type="entry name" value="ArtM/GltK/GlnP/TcyL/YhdX-like"/>
</dbReference>
<keyword evidence="4 8" id="KW-0812">Transmembrane</keyword>